<dbReference type="EMBL" id="CALNXJ010000068">
    <property type="protein sequence ID" value="CAH3158628.1"/>
    <property type="molecule type" value="Genomic_DNA"/>
</dbReference>
<evidence type="ECO:0008006" key="3">
    <source>
        <dbReference type="Google" id="ProtNLM"/>
    </source>
</evidence>
<keyword evidence="2" id="KW-1185">Reference proteome</keyword>
<dbReference type="AlphaFoldDB" id="A0AAU9XTY1"/>
<dbReference type="SUPFAM" id="SSF56219">
    <property type="entry name" value="DNase I-like"/>
    <property type="match status" value="1"/>
</dbReference>
<dbReference type="Gene3D" id="3.60.10.10">
    <property type="entry name" value="Endonuclease/exonuclease/phosphatase"/>
    <property type="match status" value="1"/>
</dbReference>
<organism evidence="1 2">
    <name type="scientific">Pocillopora meandrina</name>
    <dbReference type="NCBI Taxonomy" id="46732"/>
    <lineage>
        <taxon>Eukaryota</taxon>
        <taxon>Metazoa</taxon>
        <taxon>Cnidaria</taxon>
        <taxon>Anthozoa</taxon>
        <taxon>Hexacorallia</taxon>
        <taxon>Scleractinia</taxon>
        <taxon>Astrocoeniina</taxon>
        <taxon>Pocilloporidae</taxon>
        <taxon>Pocillopora</taxon>
    </lineage>
</organism>
<reference evidence="1 2" key="1">
    <citation type="submission" date="2022-05" db="EMBL/GenBank/DDBJ databases">
        <authorList>
            <consortium name="Genoscope - CEA"/>
            <person name="William W."/>
        </authorList>
    </citation>
    <scope>NUCLEOTIDE SEQUENCE [LARGE SCALE GENOMIC DNA]</scope>
</reference>
<gene>
    <name evidence="1" type="ORF">PMEA_00030640</name>
</gene>
<accession>A0AAU9XTY1</accession>
<evidence type="ECO:0000313" key="2">
    <source>
        <dbReference type="Proteomes" id="UP001159428"/>
    </source>
</evidence>
<proteinExistence type="predicted"/>
<sequence>MEELNLTDVYGELQQKSKSFTYVSKSLNLKSRIDYFLIPRSLFSDVRRAEIRISTASDHNAIFLSIHFKSEFNRGPGLWKFNNTLLEDNNYKELIAFYYPKMLRKYSEVTDNQLLWELIKMELRTKTIG</sequence>
<dbReference type="InterPro" id="IPR036691">
    <property type="entry name" value="Endo/exonu/phosph_ase_sf"/>
</dbReference>
<name>A0AAU9XTY1_9CNID</name>
<dbReference type="Proteomes" id="UP001159428">
    <property type="component" value="Unassembled WGS sequence"/>
</dbReference>
<comment type="caution">
    <text evidence="1">The sequence shown here is derived from an EMBL/GenBank/DDBJ whole genome shotgun (WGS) entry which is preliminary data.</text>
</comment>
<evidence type="ECO:0000313" key="1">
    <source>
        <dbReference type="EMBL" id="CAH3158628.1"/>
    </source>
</evidence>
<protein>
    <recommendedName>
        <fullName evidence="3">Endonuclease/exonuclease/phosphatase domain-containing protein</fullName>
    </recommendedName>
</protein>